<organism evidence="2 3">
    <name type="scientific">Aphis craccivora</name>
    <name type="common">Cowpea aphid</name>
    <dbReference type="NCBI Taxonomy" id="307492"/>
    <lineage>
        <taxon>Eukaryota</taxon>
        <taxon>Metazoa</taxon>
        <taxon>Ecdysozoa</taxon>
        <taxon>Arthropoda</taxon>
        <taxon>Hexapoda</taxon>
        <taxon>Insecta</taxon>
        <taxon>Pterygota</taxon>
        <taxon>Neoptera</taxon>
        <taxon>Paraneoptera</taxon>
        <taxon>Hemiptera</taxon>
        <taxon>Sternorrhyncha</taxon>
        <taxon>Aphidomorpha</taxon>
        <taxon>Aphidoidea</taxon>
        <taxon>Aphididae</taxon>
        <taxon>Aphidini</taxon>
        <taxon>Aphis</taxon>
        <taxon>Aphis</taxon>
    </lineage>
</organism>
<gene>
    <name evidence="2" type="ORF">FWK35_00025848</name>
</gene>
<keyword evidence="1" id="KW-0472">Membrane</keyword>
<reference evidence="2 3" key="1">
    <citation type="submission" date="2019-08" db="EMBL/GenBank/DDBJ databases">
        <title>Whole genome of Aphis craccivora.</title>
        <authorList>
            <person name="Voronova N.V."/>
            <person name="Shulinski R.S."/>
            <person name="Bandarenka Y.V."/>
            <person name="Zhorov D.G."/>
            <person name="Warner D."/>
        </authorList>
    </citation>
    <scope>NUCLEOTIDE SEQUENCE [LARGE SCALE GENOMIC DNA]</scope>
    <source>
        <strain evidence="2">180601</strain>
        <tissue evidence="2">Whole Body</tissue>
    </source>
</reference>
<name>A0A6G0YCS6_APHCR</name>
<accession>A0A6G0YCS6</accession>
<evidence type="ECO:0000313" key="2">
    <source>
        <dbReference type="EMBL" id="KAF0753505.1"/>
    </source>
</evidence>
<sequence length="210" mass="24617">MLSIKKETLKVQHNVWKYNQLRARSNFISFISILIVQNIIIQYQISMNTINVILQSKNFNIYVIRVKVVSRTMHAICITNCALWICTEKFICVVHGSQNLTSCAISPCQGRRARNYIVIITYYNWRFCGNQIKNAVRNATLHHIQIRYKYLRFEYKHAQKNVCVSAFIHQKFPNIDTIQAFQNITLRKIVNAPPYISNHTLHIDCNLKSL</sequence>
<evidence type="ECO:0000256" key="1">
    <source>
        <dbReference type="SAM" id="Phobius"/>
    </source>
</evidence>
<keyword evidence="1" id="KW-0812">Transmembrane</keyword>
<evidence type="ECO:0008006" key="4">
    <source>
        <dbReference type="Google" id="ProtNLM"/>
    </source>
</evidence>
<keyword evidence="3" id="KW-1185">Reference proteome</keyword>
<dbReference type="AlphaFoldDB" id="A0A6G0YCS6"/>
<dbReference type="Proteomes" id="UP000478052">
    <property type="component" value="Unassembled WGS sequence"/>
</dbReference>
<protein>
    <recommendedName>
        <fullName evidence="4">Transmembrane protein</fullName>
    </recommendedName>
</protein>
<keyword evidence="1" id="KW-1133">Transmembrane helix</keyword>
<dbReference type="OrthoDB" id="8046321at2759"/>
<evidence type="ECO:0000313" key="3">
    <source>
        <dbReference type="Proteomes" id="UP000478052"/>
    </source>
</evidence>
<feature type="transmembrane region" description="Helical" evidence="1">
    <location>
        <begin position="27"/>
        <end position="45"/>
    </location>
</feature>
<comment type="caution">
    <text evidence="2">The sequence shown here is derived from an EMBL/GenBank/DDBJ whole genome shotgun (WGS) entry which is preliminary data.</text>
</comment>
<dbReference type="EMBL" id="VUJU01004711">
    <property type="protein sequence ID" value="KAF0753505.1"/>
    <property type="molecule type" value="Genomic_DNA"/>
</dbReference>
<proteinExistence type="predicted"/>